<name>A0ABZ3JAD6_SPOA4</name>
<dbReference type="InterPro" id="IPR014287">
    <property type="entry name" value="Nase_Fe-Fe_AnfO"/>
</dbReference>
<dbReference type="Proteomes" id="UP000216052">
    <property type="component" value="Chromosome"/>
</dbReference>
<sequence>MARDIAVFIGDNGTTTYPEEPGQVVIYRRQQGKWRQVSAMPFQLERASGITVVRRQVTGLIQWLGHCHIFVALSVSGLLYKELEQADFSIWEFSGRPTDFLEYILVQEEMASRRNEPNTQAAPAVIETGPGCFQVSLKDIQQSSGGLTSKQVLQPLLAGNYYLVEVLCSHIPPWLEAECISGRLDYKTERTTNGIKLIIRKQRCG</sequence>
<proteinExistence type="predicted"/>
<evidence type="ECO:0000313" key="2">
    <source>
        <dbReference type="Proteomes" id="UP000216052"/>
    </source>
</evidence>
<gene>
    <name evidence="1" type="ORF">SPACI_052110</name>
</gene>
<protein>
    <recommendedName>
        <fullName evidence="3">Iron only nitrogenase protein AnfO</fullName>
    </recommendedName>
</protein>
<evidence type="ECO:0008006" key="3">
    <source>
        <dbReference type="Google" id="ProtNLM"/>
    </source>
</evidence>
<organism evidence="1 2">
    <name type="scientific">Sporomusa acidovorans (strain ATCC 49682 / DSM 3132 / Mol)</name>
    <dbReference type="NCBI Taxonomy" id="1123286"/>
    <lineage>
        <taxon>Bacteria</taxon>
        <taxon>Bacillati</taxon>
        <taxon>Bacillota</taxon>
        <taxon>Negativicutes</taxon>
        <taxon>Selenomonadales</taxon>
        <taxon>Sporomusaceae</taxon>
        <taxon>Sporomusa</taxon>
    </lineage>
</organism>
<dbReference type="RefSeq" id="WP_093792099.1">
    <property type="nucleotide sequence ID" value="NZ_CP155571.1"/>
</dbReference>
<accession>A0ABZ3JAD6</accession>
<keyword evidence="2" id="KW-1185">Reference proteome</keyword>
<evidence type="ECO:0000313" key="1">
    <source>
        <dbReference type="EMBL" id="XFO75096.1"/>
    </source>
</evidence>
<dbReference type="Pfam" id="PF09582">
    <property type="entry name" value="AnfO_nitrog"/>
    <property type="match status" value="1"/>
</dbReference>
<reference evidence="1" key="1">
    <citation type="submission" date="2024-05" db="EMBL/GenBank/DDBJ databases">
        <title>Isolation and characterization of Sporomusa carbonis sp. nov., a carboxydotrophic hydrogenogen in the genus of Sporomusa isolated from a charcoal burning pile.</title>
        <authorList>
            <person name="Boeer T."/>
            <person name="Rosenbaum F."/>
            <person name="Eysell L."/>
            <person name="Mueller V."/>
            <person name="Daniel R."/>
            <person name="Poehlein A."/>
        </authorList>
    </citation>
    <scope>NUCLEOTIDE SEQUENCE [LARGE SCALE GENOMIC DNA]</scope>
    <source>
        <strain evidence="1">DSM 3132</strain>
    </source>
</reference>
<dbReference type="EMBL" id="CP155571">
    <property type="protein sequence ID" value="XFO75096.1"/>
    <property type="molecule type" value="Genomic_DNA"/>
</dbReference>